<evidence type="ECO:0000256" key="10">
    <source>
        <dbReference type="ARBA" id="ARBA00022840"/>
    </source>
</evidence>
<dbReference type="CDD" id="cd02037">
    <property type="entry name" value="Mrp_NBP35"/>
    <property type="match status" value="1"/>
</dbReference>
<dbReference type="InterPro" id="IPR013783">
    <property type="entry name" value="Ig-like_fold"/>
</dbReference>
<dbReference type="GO" id="GO:0009570">
    <property type="term" value="C:chloroplast stroma"/>
    <property type="evidence" value="ECO:0007669"/>
    <property type="project" value="UniProtKB-SubCell"/>
</dbReference>
<keyword evidence="14" id="KW-0539">Nucleus</keyword>
<dbReference type="InterPro" id="IPR056990">
    <property type="entry name" value="VIN3-like_C"/>
</dbReference>
<dbReference type="SUPFAM" id="SSF49265">
    <property type="entry name" value="Fibronectin type III"/>
    <property type="match status" value="1"/>
</dbReference>
<dbReference type="GO" id="GO:0140663">
    <property type="term" value="F:ATP-dependent FeS chaperone activity"/>
    <property type="evidence" value="ECO:0007669"/>
    <property type="project" value="InterPro"/>
</dbReference>
<evidence type="ECO:0000256" key="11">
    <source>
        <dbReference type="ARBA" id="ARBA00022946"/>
    </source>
</evidence>
<dbReference type="Pfam" id="PF07227">
    <property type="entry name" value="PHD_Oberon"/>
    <property type="match status" value="1"/>
</dbReference>
<comment type="similarity">
    <text evidence="15">Belongs to the Mrp/NBP35 ATP-binding proteins family.</text>
</comment>
<keyword evidence="8" id="KW-0863">Zinc-finger</keyword>
<evidence type="ECO:0000256" key="15">
    <source>
        <dbReference type="ARBA" id="ARBA00024036"/>
    </source>
</evidence>
<comment type="subcellular location">
    <subcellularLocation>
        <location evidence="2">Nucleus</location>
    </subcellularLocation>
    <subcellularLocation>
        <location evidence="3">Plastid</location>
        <location evidence="3">Chloroplast stroma</location>
    </subcellularLocation>
</comment>
<dbReference type="Gene3D" id="3.30.2020.30">
    <property type="match status" value="1"/>
</dbReference>
<evidence type="ECO:0000313" key="20">
    <source>
        <dbReference type="Proteomes" id="UP000583929"/>
    </source>
</evidence>
<dbReference type="InterPro" id="IPR058585">
    <property type="entry name" value="Fn3_VIN3"/>
</dbReference>
<dbReference type="Pfam" id="PF01883">
    <property type="entry name" value="FeS_assembly_P"/>
    <property type="match status" value="1"/>
</dbReference>
<keyword evidence="4" id="KW-0150">Chloroplast</keyword>
<dbReference type="EMBL" id="JAATIQ010000537">
    <property type="protein sequence ID" value="KAF4352042.1"/>
    <property type="molecule type" value="Genomic_DNA"/>
</dbReference>
<dbReference type="Pfam" id="PF23380">
    <property type="entry name" value="VIN3_C"/>
    <property type="match status" value="1"/>
</dbReference>
<dbReference type="InterPro" id="IPR027417">
    <property type="entry name" value="P-loop_NTPase"/>
</dbReference>
<evidence type="ECO:0000256" key="5">
    <source>
        <dbReference type="ARBA" id="ARBA00022640"/>
    </source>
</evidence>
<dbReference type="FunFam" id="3.30.2020.30:FF:000001">
    <property type="entry name" value="fe-S cluster assembly factor HCF101, chloroplastic"/>
    <property type="match status" value="1"/>
</dbReference>
<dbReference type="InterPro" id="IPR019591">
    <property type="entry name" value="Mrp/NBP35_ATP-bd"/>
</dbReference>
<dbReference type="FunFam" id="3.30.300.130:FF:000008">
    <property type="entry name" value="Fe-S cluster assembly factor HCF101, chloroplastic"/>
    <property type="match status" value="1"/>
</dbReference>
<dbReference type="Pfam" id="PF23376">
    <property type="entry name" value="Fn3_VIN3"/>
    <property type="match status" value="1"/>
</dbReference>
<dbReference type="GO" id="GO:0008270">
    <property type="term" value="F:zinc ion binding"/>
    <property type="evidence" value="ECO:0007669"/>
    <property type="project" value="UniProtKB-KW"/>
</dbReference>
<proteinExistence type="inferred from homology"/>
<keyword evidence="10" id="KW-0067">ATP-binding</keyword>
<dbReference type="InterPro" id="IPR010376">
    <property type="entry name" value="GBBH-like_N"/>
</dbReference>
<dbReference type="GO" id="GO:0010048">
    <property type="term" value="P:vernalization response"/>
    <property type="evidence" value="ECO:0007669"/>
    <property type="project" value="InterPro"/>
</dbReference>
<keyword evidence="7" id="KW-0547">Nucleotide-binding</keyword>
<dbReference type="Proteomes" id="UP000583929">
    <property type="component" value="Unassembled WGS sequence"/>
</dbReference>
<sequence length="1366" mass="150584">MDLEDKLLAKVSGVQSLSSSVQSTPEKNGNSDDASRSPELLQEFLRSGPKKELLRTCFDKEKKNLVTSKNKTMEIAKVTSKTNKKVDSRKASSSPSNQPSRKQNRKGENPVRLPPSLEQSSEFGLSNSWICKNSACRAVLSIDDTFCRRCSCCICHLFDDNKDPSLWLVCSSESGEGDSCGLSCHIECALQREKVGVVDLGQLMQLDGSYCCASCGKVSGILGCWKKQLLVAKDARRVDVLCYRIYLSYRLLDGTSRFREVHDIVKEAKARLETEVGPVNGVSSKMARGIVSRLSIAGDVQKLCSLAIGKADEWLANVSSLNPNSREDSLPSACKFLFEEVTPSSVVIILIELSKASSNEIKGYKLWYYNSREDGYSKEPNCVFPRNQRRILISNLKPCTEYTFRIISYTETGDLGHSEAKCFTKSIEILHKNPNLQAVKIDKKENTSTEESPSGKGESKNAVAAGSEFKVRDLGKILHLAWAQEKGYLEGFCSADVEKCCAADKVVKTEIIQERVPSVSRGLDLNVVSVPDLNEELTPPFESSRDEDNGCSLQLTVEADDAASHDILKNGLARSHGSGDSQTWTHGVTGDVPAVDSRTDFCRKRALVNTIEEAHECDSTLINGSPFRISNGSSSLDENFEYCVKIIRWLECESHITQEFRLKLLTWFSLRSTEQERRVVNTFIQTMIDDPSSLAGQLVDSFSDIISSKRSKNGFCIVAFMEEIYDHNFTICLLKFKEGRSLLTVVMPRQLPYINQGKLAISIPSGLLSHERPLLPSAIISCSFQPKRLENTIWASRTSSILNTFTAKAASVEAGASAVSNGKAESDVLTALSQIIDPDFGTDIVSCGFVKDLDINEALGEVSFRLELTTPACPIKDMFEQQANEVVEKLAWVKNVKVTMSAQPARPMYAGQLPKGLQTISNIVAVSSCKVAFSCIFFASVSYDYVSCGILYLWKGGSFLCLDYQCPCLVKSVQGGVGKSTVAVNLAYTLAGMGARVGIFDADVYGPSLPTMVSPENRLLEMNPEKRTIIPTEYMGVKLVSFGFAGQGRAIMRGPMVSGVIDQLLTTTEWGELDYLVIDMPPGTGDIQLTLCQVVPLTAAVIVTTPQKLAFIDVAKGVRMFSKLKVPCVAVVENMCHFDADGKRYYPFGRGSGSQVVQQFGIPHLFDLPIRPALSASGDSGVPEVVADPQGEVARTFQELGVCIVQQCAKIRQQVSTAVTYDKSIKVIRVKVPDSDEEFLLHPATVRRNDRSAQSVDEWTGEQKLQYTDVPEDIEPEEIRPMGNYAVSITWPDGFSQIAPYDQLQTIERLVDNREVIISLKVPKKIPLWWLETIDFDDLCQVQTEPLSSLLGTQISQRQSENGKNI</sequence>
<evidence type="ECO:0000256" key="2">
    <source>
        <dbReference type="ARBA" id="ARBA00004123"/>
    </source>
</evidence>
<evidence type="ECO:0000259" key="18">
    <source>
        <dbReference type="PROSITE" id="PS50853"/>
    </source>
</evidence>
<evidence type="ECO:0000256" key="3">
    <source>
        <dbReference type="ARBA" id="ARBA00004470"/>
    </source>
</evidence>
<feature type="region of interest" description="Disordered" evidence="17">
    <location>
        <begin position="440"/>
        <end position="462"/>
    </location>
</feature>
<comment type="cofactor">
    <cofactor evidence="1">
        <name>[4Fe-4S] cluster</name>
        <dbReference type="ChEBI" id="CHEBI:49883"/>
    </cofactor>
</comment>
<evidence type="ECO:0000256" key="12">
    <source>
        <dbReference type="ARBA" id="ARBA00023004"/>
    </source>
</evidence>
<dbReference type="Gene3D" id="3.30.300.130">
    <property type="entry name" value="Fe-S cluster assembly (FSCA)"/>
    <property type="match status" value="1"/>
</dbReference>
<feature type="region of interest" description="Disordered" evidence="17">
    <location>
        <begin position="76"/>
        <end position="121"/>
    </location>
</feature>
<evidence type="ECO:0000256" key="7">
    <source>
        <dbReference type="ARBA" id="ARBA00022741"/>
    </source>
</evidence>
<dbReference type="InterPro" id="IPR000808">
    <property type="entry name" value="Mrp-like_CS"/>
</dbReference>
<dbReference type="CDD" id="cd15521">
    <property type="entry name" value="PHD_VIN3_plant"/>
    <property type="match status" value="1"/>
</dbReference>
<keyword evidence="6" id="KW-0479">Metal-binding</keyword>
<dbReference type="InterPro" id="IPR002744">
    <property type="entry name" value="MIP18-like"/>
</dbReference>
<dbReference type="InterPro" id="IPR044514">
    <property type="entry name" value="VIN3-like"/>
</dbReference>
<dbReference type="HAMAP" id="MF_02040">
    <property type="entry name" value="Mrp_NBP35"/>
    <property type="match status" value="1"/>
</dbReference>
<evidence type="ECO:0000256" key="8">
    <source>
        <dbReference type="ARBA" id="ARBA00022771"/>
    </source>
</evidence>
<protein>
    <recommendedName>
        <fullName evidence="16">Fe-S cluster assembly factor HCF101, chloroplastic</fullName>
    </recommendedName>
</protein>
<dbReference type="GO" id="GO:0040029">
    <property type="term" value="P:epigenetic regulation of gene expression"/>
    <property type="evidence" value="ECO:0007669"/>
    <property type="project" value="InterPro"/>
</dbReference>
<evidence type="ECO:0000256" key="14">
    <source>
        <dbReference type="ARBA" id="ARBA00023242"/>
    </source>
</evidence>
<dbReference type="PANTHER" id="PTHR46286:SF1">
    <property type="entry name" value="VIN3-LIKE PROTEIN 1"/>
    <property type="match status" value="1"/>
</dbReference>
<dbReference type="FunFam" id="3.40.50.300:FF:000704">
    <property type="entry name" value="fe-S cluster assembly factor HCF101, chloroplastic"/>
    <property type="match status" value="1"/>
</dbReference>
<organism evidence="19 20">
    <name type="scientific">Cannabis sativa</name>
    <name type="common">Hemp</name>
    <name type="synonym">Marijuana</name>
    <dbReference type="NCBI Taxonomy" id="3483"/>
    <lineage>
        <taxon>Eukaryota</taxon>
        <taxon>Viridiplantae</taxon>
        <taxon>Streptophyta</taxon>
        <taxon>Embryophyta</taxon>
        <taxon>Tracheophyta</taxon>
        <taxon>Spermatophyta</taxon>
        <taxon>Magnoliopsida</taxon>
        <taxon>eudicotyledons</taxon>
        <taxon>Gunneridae</taxon>
        <taxon>Pentapetalae</taxon>
        <taxon>rosids</taxon>
        <taxon>fabids</taxon>
        <taxon>Rosales</taxon>
        <taxon>Cannabaceae</taxon>
        <taxon>Cannabis</taxon>
    </lineage>
</organism>
<dbReference type="InterPro" id="IPR032881">
    <property type="entry name" value="Oberon-like_PHD"/>
</dbReference>
<dbReference type="CDD" id="cd00063">
    <property type="entry name" value="FN3"/>
    <property type="match status" value="1"/>
</dbReference>
<dbReference type="PROSITE" id="PS01215">
    <property type="entry name" value="MRP"/>
    <property type="match status" value="1"/>
</dbReference>
<dbReference type="InterPro" id="IPR033756">
    <property type="entry name" value="YlxH/NBP35"/>
</dbReference>
<keyword evidence="13" id="KW-0411">Iron-sulfur</keyword>
<reference evidence="19 20" key="1">
    <citation type="journal article" date="2020" name="bioRxiv">
        <title>Sequence and annotation of 42 cannabis genomes reveals extensive copy number variation in cannabinoid synthesis and pathogen resistance genes.</title>
        <authorList>
            <person name="Mckernan K.J."/>
            <person name="Helbert Y."/>
            <person name="Kane L.T."/>
            <person name="Ebling H."/>
            <person name="Zhang L."/>
            <person name="Liu B."/>
            <person name="Eaton Z."/>
            <person name="Mclaughlin S."/>
            <person name="Kingan S."/>
            <person name="Baybayan P."/>
            <person name="Concepcion G."/>
            <person name="Jordan M."/>
            <person name="Riva A."/>
            <person name="Barbazuk W."/>
            <person name="Harkins T."/>
        </authorList>
    </citation>
    <scope>NUCLEOTIDE SEQUENCE [LARGE SCALE GENOMIC DNA]</scope>
    <source>
        <strain evidence="20">cv. Jamaican Lion 4</strain>
        <tissue evidence="19">Leaf</tissue>
    </source>
</reference>
<evidence type="ECO:0000256" key="17">
    <source>
        <dbReference type="SAM" id="MobiDB-lite"/>
    </source>
</evidence>
<dbReference type="PROSITE" id="PS50853">
    <property type="entry name" value="FN3"/>
    <property type="match status" value="1"/>
</dbReference>
<keyword evidence="11" id="KW-0809">Transit peptide</keyword>
<keyword evidence="12" id="KW-0408">Iron</keyword>
<dbReference type="InterPro" id="IPR034904">
    <property type="entry name" value="FSCA_dom_sf"/>
</dbReference>
<dbReference type="Pfam" id="PF06155">
    <property type="entry name" value="GBBH-like_N"/>
    <property type="match status" value="1"/>
</dbReference>
<comment type="caution">
    <text evidence="19">The sequence shown here is derived from an EMBL/GenBank/DDBJ whole genome shotgun (WGS) entry which is preliminary data.</text>
</comment>
<dbReference type="GO" id="GO:0016226">
    <property type="term" value="P:iron-sulfur cluster assembly"/>
    <property type="evidence" value="ECO:0007669"/>
    <property type="project" value="InterPro"/>
</dbReference>
<dbReference type="Gene3D" id="3.40.50.300">
    <property type="entry name" value="P-loop containing nucleotide triphosphate hydrolases"/>
    <property type="match status" value="1"/>
</dbReference>
<accession>A0A7J6E0Z1</accession>
<evidence type="ECO:0000256" key="1">
    <source>
        <dbReference type="ARBA" id="ARBA00001966"/>
    </source>
</evidence>
<dbReference type="InterPro" id="IPR003961">
    <property type="entry name" value="FN3_dom"/>
</dbReference>
<evidence type="ECO:0000256" key="9">
    <source>
        <dbReference type="ARBA" id="ARBA00022833"/>
    </source>
</evidence>
<dbReference type="Gene3D" id="2.60.40.10">
    <property type="entry name" value="Immunoglobulins"/>
    <property type="match status" value="1"/>
</dbReference>
<feature type="domain" description="Fibronectin type-III" evidence="18">
    <location>
        <begin position="330"/>
        <end position="429"/>
    </location>
</feature>
<keyword evidence="5" id="KW-0934">Plastid</keyword>
<dbReference type="SUPFAM" id="SSF117916">
    <property type="entry name" value="Fe-S cluster assembly (FSCA) domain-like"/>
    <property type="match status" value="1"/>
</dbReference>
<feature type="region of interest" description="Disordered" evidence="17">
    <location>
        <begin position="1"/>
        <end position="39"/>
    </location>
</feature>
<keyword evidence="20" id="KW-1185">Reference proteome</keyword>
<evidence type="ECO:0000256" key="16">
    <source>
        <dbReference type="ARBA" id="ARBA00071960"/>
    </source>
</evidence>
<dbReference type="InterPro" id="IPR036116">
    <property type="entry name" value="FN3_sf"/>
</dbReference>
<dbReference type="Pfam" id="PF10609">
    <property type="entry name" value="ParA"/>
    <property type="match status" value="1"/>
</dbReference>
<evidence type="ECO:0000256" key="13">
    <source>
        <dbReference type="ARBA" id="ARBA00023014"/>
    </source>
</evidence>
<dbReference type="GO" id="GO:0005524">
    <property type="term" value="F:ATP binding"/>
    <property type="evidence" value="ECO:0007669"/>
    <property type="project" value="UniProtKB-KW"/>
</dbReference>
<feature type="compositionally biased region" description="Low complexity" evidence="17">
    <location>
        <begin position="11"/>
        <end position="23"/>
    </location>
</feature>
<dbReference type="PANTHER" id="PTHR46286">
    <property type="entry name" value="VIN3-LIKE PROTEIN 2-RELATED"/>
    <property type="match status" value="1"/>
</dbReference>
<keyword evidence="9" id="KW-0862">Zinc</keyword>
<dbReference type="InterPro" id="IPR038492">
    <property type="entry name" value="GBBH-like_N_sf"/>
</dbReference>
<evidence type="ECO:0000256" key="6">
    <source>
        <dbReference type="ARBA" id="ARBA00022723"/>
    </source>
</evidence>
<dbReference type="GO" id="GO:0005634">
    <property type="term" value="C:nucleus"/>
    <property type="evidence" value="ECO:0007669"/>
    <property type="project" value="UniProtKB-SubCell"/>
</dbReference>
<gene>
    <name evidence="19" type="ORF">G4B88_027507</name>
</gene>
<feature type="compositionally biased region" description="Polar residues" evidence="17">
    <location>
        <begin position="91"/>
        <end position="101"/>
    </location>
</feature>
<evidence type="ECO:0000313" key="19">
    <source>
        <dbReference type="EMBL" id="KAF4352042.1"/>
    </source>
</evidence>
<dbReference type="SUPFAM" id="SSF52540">
    <property type="entry name" value="P-loop containing nucleoside triphosphate hydrolases"/>
    <property type="match status" value="1"/>
</dbReference>
<dbReference type="GO" id="GO:0051536">
    <property type="term" value="F:iron-sulfur cluster binding"/>
    <property type="evidence" value="ECO:0007669"/>
    <property type="project" value="UniProtKB-KW"/>
</dbReference>
<evidence type="ECO:0000256" key="4">
    <source>
        <dbReference type="ARBA" id="ARBA00022528"/>
    </source>
</evidence>
<name>A0A7J6E0Z1_CANSA</name>